<protein>
    <submittedName>
        <fullName evidence="2">Uncharacterized protein</fullName>
    </submittedName>
</protein>
<evidence type="ECO:0000256" key="1">
    <source>
        <dbReference type="SAM" id="MobiDB-lite"/>
    </source>
</evidence>
<dbReference type="EMBL" id="KZ679137">
    <property type="protein sequence ID" value="PTB73988.1"/>
    <property type="molecule type" value="Genomic_DNA"/>
</dbReference>
<dbReference type="AlphaFoldDB" id="A0A2T4BXE5"/>
<evidence type="ECO:0000313" key="3">
    <source>
        <dbReference type="Proteomes" id="UP000240760"/>
    </source>
</evidence>
<feature type="region of interest" description="Disordered" evidence="1">
    <location>
        <begin position="135"/>
        <end position="158"/>
    </location>
</feature>
<keyword evidence="3" id="KW-1185">Reference proteome</keyword>
<evidence type="ECO:0000313" key="2">
    <source>
        <dbReference type="EMBL" id="PTB73988.1"/>
    </source>
</evidence>
<organism evidence="2 3">
    <name type="scientific">Trichoderma longibrachiatum ATCC 18648</name>
    <dbReference type="NCBI Taxonomy" id="983965"/>
    <lineage>
        <taxon>Eukaryota</taxon>
        <taxon>Fungi</taxon>
        <taxon>Dikarya</taxon>
        <taxon>Ascomycota</taxon>
        <taxon>Pezizomycotina</taxon>
        <taxon>Sordariomycetes</taxon>
        <taxon>Hypocreomycetidae</taxon>
        <taxon>Hypocreales</taxon>
        <taxon>Hypocreaceae</taxon>
        <taxon>Trichoderma</taxon>
    </lineage>
</organism>
<accession>A0A2T4BXE5</accession>
<reference evidence="2 3" key="1">
    <citation type="submission" date="2016-07" db="EMBL/GenBank/DDBJ databases">
        <title>Multiple horizontal gene transfer events from other fungi enriched the ability of initially mycotrophic Trichoderma (Ascomycota) to feed on dead plant biomass.</title>
        <authorList>
            <consortium name="DOE Joint Genome Institute"/>
            <person name="Aerts A."/>
            <person name="Atanasova L."/>
            <person name="Chenthamara K."/>
            <person name="Zhang J."/>
            <person name="Grujic M."/>
            <person name="Henrissat B."/>
            <person name="Kuo A."/>
            <person name="Salamov A."/>
            <person name="Lipzen A."/>
            <person name="Labutti K."/>
            <person name="Barry K."/>
            <person name="Miao Y."/>
            <person name="Rahimi M.J."/>
            <person name="Shen Q."/>
            <person name="Grigoriev I.V."/>
            <person name="Kubicek C.P."/>
            <person name="Druzhinina I.S."/>
        </authorList>
    </citation>
    <scope>NUCLEOTIDE SEQUENCE [LARGE SCALE GENOMIC DNA]</scope>
    <source>
        <strain evidence="2 3">ATCC 18648</strain>
    </source>
</reference>
<proteinExistence type="predicted"/>
<dbReference type="Proteomes" id="UP000240760">
    <property type="component" value="Unassembled WGS sequence"/>
</dbReference>
<name>A0A2T4BXE5_TRILO</name>
<gene>
    <name evidence="2" type="ORF">M440DRAFT_125512</name>
</gene>
<sequence length="158" mass="17051">MPFGNKTPGGPFESRLTVDGNPKFSVALPSCKLLLQKKRTHRFVLCTRMNSSLFSSHFQPGNRWRLSVLVSVHAACRAHPSSLPHHLSGAGEAPRSKFPSSCRELSSASHITSYCAARLGGRLAFDPSFDSPALPPHLPQSQSLTPFPACPQSASMPS</sequence>